<dbReference type="PANTHER" id="PTHR31446">
    <property type="entry name" value="ACID PHOSPHATASE/VANADIUM-DEPENDENT HALOPEROXIDASE-RELATED PROTEIN"/>
    <property type="match status" value="1"/>
</dbReference>
<evidence type="ECO:0000313" key="2">
    <source>
        <dbReference type="EMBL" id="QGU86779.1"/>
    </source>
</evidence>
<dbReference type="InterPro" id="IPR003832">
    <property type="entry name" value="DUF212"/>
</dbReference>
<evidence type="ECO:0000313" key="3">
    <source>
        <dbReference type="Proteomes" id="UP000424752"/>
    </source>
</evidence>
<dbReference type="Pfam" id="PF02681">
    <property type="entry name" value="DUF212"/>
    <property type="match status" value="1"/>
</dbReference>
<feature type="transmembrane region" description="Helical" evidence="1">
    <location>
        <begin position="35"/>
        <end position="58"/>
    </location>
</feature>
<feature type="transmembrane region" description="Helical" evidence="1">
    <location>
        <begin position="111"/>
        <end position="129"/>
    </location>
</feature>
<reference evidence="2 3" key="1">
    <citation type="submission" date="2019-12" db="EMBL/GenBank/DDBJ databases">
        <title>Erwinia sp. nov., isolated from droppings of birds in the Qinghai-Tiebt plateau of China.</title>
        <authorList>
            <person name="Ge Y."/>
        </authorList>
    </citation>
    <scope>NUCLEOTIDE SEQUENCE [LARGE SCALE GENOMIC DNA]</scope>
    <source>
        <strain evidence="2 3">J780</strain>
    </source>
</reference>
<dbReference type="Proteomes" id="UP000424752">
    <property type="component" value="Chromosome"/>
</dbReference>
<dbReference type="KEGG" id="erwi:GN242_05950"/>
<dbReference type="AlphaFoldDB" id="A0A6I6ENW6"/>
<dbReference type="EMBL" id="CP046509">
    <property type="protein sequence ID" value="QGU86779.1"/>
    <property type="molecule type" value="Genomic_DNA"/>
</dbReference>
<feature type="transmembrane region" description="Helical" evidence="1">
    <location>
        <begin position="6"/>
        <end position="23"/>
    </location>
</feature>
<proteinExistence type="predicted"/>
<feature type="transmembrane region" description="Helical" evidence="1">
    <location>
        <begin position="64"/>
        <end position="81"/>
    </location>
</feature>
<sequence>MTYAYLLTPFVAWFVTGVTKFAINSIREKKLAFSLIGYGGMPSNHSSIVMSMVALIGFRNGIDNPAFGVALTLAYIVLLDAKSLRKQVEKQAKAINKISPSGLRERIGHSLPEIAVGCLVGIFVGFIMSHA</sequence>
<keyword evidence="1" id="KW-0472">Membrane</keyword>
<evidence type="ECO:0000256" key="1">
    <source>
        <dbReference type="SAM" id="Phobius"/>
    </source>
</evidence>
<organism evidence="2 3">
    <name type="scientific">Erwinia sorbitola</name>
    <dbReference type="NCBI Taxonomy" id="2681984"/>
    <lineage>
        <taxon>Bacteria</taxon>
        <taxon>Pseudomonadati</taxon>
        <taxon>Pseudomonadota</taxon>
        <taxon>Gammaproteobacteria</taxon>
        <taxon>Enterobacterales</taxon>
        <taxon>Erwiniaceae</taxon>
        <taxon>Erwinia</taxon>
    </lineage>
</organism>
<keyword evidence="1" id="KW-0812">Transmembrane</keyword>
<name>A0A6I6ENW6_9GAMM</name>
<gene>
    <name evidence="2" type="ORF">GN242_05950</name>
</gene>
<accession>A0A6I6ENW6</accession>
<dbReference type="RefSeq" id="WP_156287049.1">
    <property type="nucleotide sequence ID" value="NZ_CP046509.1"/>
</dbReference>
<protein>
    <submittedName>
        <fullName evidence="2">Divergent PAP2 family protein</fullName>
    </submittedName>
</protein>
<keyword evidence="1" id="KW-1133">Transmembrane helix</keyword>
<dbReference type="PANTHER" id="PTHR31446:SF39">
    <property type="entry name" value="ACID PHOSPHATASE_VANADIUM-DEPENDENT HALOPEROXIDASE-RELATED PROTEIN"/>
    <property type="match status" value="1"/>
</dbReference>